<organism evidence="1">
    <name type="scientific">uncultured Caudovirales phage</name>
    <dbReference type="NCBI Taxonomy" id="2100421"/>
    <lineage>
        <taxon>Viruses</taxon>
        <taxon>Duplodnaviria</taxon>
        <taxon>Heunggongvirae</taxon>
        <taxon>Uroviricota</taxon>
        <taxon>Caudoviricetes</taxon>
        <taxon>Peduoviridae</taxon>
        <taxon>Maltschvirus</taxon>
        <taxon>Maltschvirus maltsch</taxon>
    </lineage>
</organism>
<evidence type="ECO:0000313" key="3">
    <source>
        <dbReference type="EMBL" id="CAB5229877.1"/>
    </source>
</evidence>
<dbReference type="EMBL" id="LR798408">
    <property type="protein sequence ID" value="CAB5229877.1"/>
    <property type="molecule type" value="Genomic_DNA"/>
</dbReference>
<reference evidence="1" key="1">
    <citation type="submission" date="2020-04" db="EMBL/GenBank/DDBJ databases">
        <authorList>
            <person name="Chiriac C."/>
            <person name="Salcher M."/>
            <person name="Ghai R."/>
            <person name="Kavagutti S V."/>
        </authorList>
    </citation>
    <scope>NUCLEOTIDE SEQUENCE</scope>
</reference>
<evidence type="ECO:0000313" key="1">
    <source>
        <dbReference type="EMBL" id="CAB4136600.1"/>
    </source>
</evidence>
<evidence type="ECO:0000313" key="2">
    <source>
        <dbReference type="EMBL" id="CAB4203941.1"/>
    </source>
</evidence>
<dbReference type="EMBL" id="LR796321">
    <property type="protein sequence ID" value="CAB4136600.1"/>
    <property type="molecule type" value="Genomic_DNA"/>
</dbReference>
<gene>
    <name evidence="2" type="ORF">UFOVP1388_18</name>
    <name evidence="3" type="ORF">UFOVP1565_23</name>
    <name evidence="1" type="ORF">UFOVP311_39</name>
</gene>
<dbReference type="InterPro" id="IPR021508">
    <property type="entry name" value="Gp17-like"/>
</dbReference>
<dbReference type="Pfam" id="PF11367">
    <property type="entry name" value="Tail_completion_gp17"/>
    <property type="match status" value="1"/>
</dbReference>
<protein>
    <submittedName>
        <fullName evidence="1">Tail completion protein</fullName>
    </submittedName>
</protein>
<dbReference type="EMBL" id="LR797344">
    <property type="protein sequence ID" value="CAB4203941.1"/>
    <property type="molecule type" value="Genomic_DNA"/>
</dbReference>
<proteinExistence type="predicted"/>
<accession>A0A6J5LUG0</accession>
<name>A0A6J5LUG0_9CAUD</name>
<sequence>MIEADFYSYLTGEATITAHLGNRIYPDASPQDATLPLLVYEKTSVDRQMTLRGATGVCTARISCDIFAASRTICESIVESIRLRVDGFQGNWNTTFIHQSRIDSEDVGWDLESAKETGIHRATIDVVVLFTETVTDFFGG</sequence>